<dbReference type="KEGG" id="vck:PG915_02070"/>
<evidence type="ECO:0000256" key="3">
    <source>
        <dbReference type="ARBA" id="ARBA00022679"/>
    </source>
</evidence>
<proteinExistence type="inferred from homology"/>
<protein>
    <submittedName>
        <fullName evidence="4">Glycosyltransferase family 2 protein</fullName>
    </submittedName>
</protein>
<evidence type="ECO:0000256" key="2">
    <source>
        <dbReference type="ARBA" id="ARBA00022676"/>
    </source>
</evidence>
<gene>
    <name evidence="4" type="ORF">PG915_02070</name>
</gene>
<sequence length="309" mass="35637">MTTTNTLLQTDWAVIVFYQPDDSAINHALWLQAQYQKQGGGVVVVDNTTETGDNNQTPTARRFKHSICYGENLGIAKALNDGIDYAKQHGATWCFLFDQDSQPDDEFFHQMRRARAHITRCNEQYTKPIAALAPVYFDTNLQRSGRIIQIQGSRLFRRKAQYHIEWASYTISSGSYLCLSHYSDIGNHDESLFIDFVDIDWGLKANAKGYQINVIPNAKLTHCLGTKPISVMGVNVVNHSPIRHYYYFRNVIHMLRRPYVPSVWKRNELIKLVPRFMIYSLFTNKRHQHIAAMLQGIWHGITNKIGKRD</sequence>
<dbReference type="CDD" id="cd02526">
    <property type="entry name" value="GT2_RfbF_like"/>
    <property type="match status" value="1"/>
</dbReference>
<dbReference type="GO" id="GO:0016757">
    <property type="term" value="F:glycosyltransferase activity"/>
    <property type="evidence" value="ECO:0007669"/>
    <property type="project" value="UniProtKB-KW"/>
</dbReference>
<evidence type="ECO:0000313" key="4">
    <source>
        <dbReference type="EMBL" id="XCD16388.1"/>
    </source>
</evidence>
<dbReference type="EMBL" id="CP115920">
    <property type="protein sequence ID" value="XCD16388.1"/>
    <property type="molecule type" value="Genomic_DNA"/>
</dbReference>
<dbReference type="PANTHER" id="PTHR43179:SF12">
    <property type="entry name" value="GALACTOFURANOSYLTRANSFERASE GLFT2"/>
    <property type="match status" value="1"/>
</dbReference>
<dbReference type="PANTHER" id="PTHR43179">
    <property type="entry name" value="RHAMNOSYLTRANSFERASE WBBL"/>
    <property type="match status" value="1"/>
</dbReference>
<comment type="similarity">
    <text evidence="1">Belongs to the glycosyltransferase 2 family.</text>
</comment>
<organism evidence="4">
    <name type="scientific">Vibrio chaetopteri</name>
    <dbReference type="NCBI Taxonomy" id="3016528"/>
    <lineage>
        <taxon>Bacteria</taxon>
        <taxon>Pseudomonadati</taxon>
        <taxon>Pseudomonadota</taxon>
        <taxon>Gammaproteobacteria</taxon>
        <taxon>Vibrionales</taxon>
        <taxon>Vibrionaceae</taxon>
        <taxon>Vibrio</taxon>
    </lineage>
</organism>
<name>A0AAU8BK52_9VIBR</name>
<dbReference type="RefSeq" id="WP_353497671.1">
    <property type="nucleotide sequence ID" value="NZ_CP115920.1"/>
</dbReference>
<evidence type="ECO:0000256" key="1">
    <source>
        <dbReference type="ARBA" id="ARBA00006739"/>
    </source>
</evidence>
<dbReference type="InterPro" id="IPR029044">
    <property type="entry name" value="Nucleotide-diphossugar_trans"/>
</dbReference>
<reference evidence="4" key="1">
    <citation type="submission" date="2023-01" db="EMBL/GenBank/DDBJ databases">
        <title>Vibrio sp. CB1-14 genome sequencing.</title>
        <authorList>
            <person name="Otstavnykh N."/>
            <person name="Isaeva M."/>
            <person name="Meleshko D."/>
        </authorList>
    </citation>
    <scope>NUCLEOTIDE SEQUENCE</scope>
    <source>
        <strain evidence="4">CB1-14</strain>
    </source>
</reference>
<keyword evidence="2" id="KW-0328">Glycosyltransferase</keyword>
<dbReference type="SUPFAM" id="SSF53448">
    <property type="entry name" value="Nucleotide-diphospho-sugar transferases"/>
    <property type="match status" value="1"/>
</dbReference>
<accession>A0AAU8BK52</accession>
<dbReference type="AlphaFoldDB" id="A0AAU8BK52"/>
<dbReference type="Gene3D" id="3.90.550.10">
    <property type="entry name" value="Spore Coat Polysaccharide Biosynthesis Protein SpsA, Chain A"/>
    <property type="match status" value="1"/>
</dbReference>
<keyword evidence="3" id="KW-0808">Transferase</keyword>